<dbReference type="AlphaFoldDB" id="A0A6P0DJV5"/>
<sequence>MRTDLTNAEETVKVLEANDGLKRVWIVQRSDAVYVLRPEEWYQDVFEGEIVSEGWKPIYGNFGLFGSAELAESEAMASFQ</sequence>
<proteinExistence type="predicted"/>
<accession>A0A6P0DJV5</accession>
<comment type="caution">
    <text evidence="1">The sequence shown here is derived from an EMBL/GenBank/DDBJ whole genome shotgun (WGS) entry which is preliminary data.</text>
</comment>
<gene>
    <name evidence="1" type="ORF">GUK36_22725</name>
</gene>
<evidence type="ECO:0000313" key="2">
    <source>
        <dbReference type="Proteomes" id="UP000471409"/>
    </source>
</evidence>
<protein>
    <submittedName>
        <fullName evidence="1">Uncharacterized protein</fullName>
    </submittedName>
</protein>
<dbReference type="Proteomes" id="UP000471409">
    <property type="component" value="Unassembled WGS sequence"/>
</dbReference>
<dbReference type="EMBL" id="WXXP01000010">
    <property type="protein sequence ID" value="NEK52242.1"/>
    <property type="molecule type" value="Genomic_DNA"/>
</dbReference>
<name>A0A6P0DJV5_RHILE</name>
<dbReference type="RefSeq" id="WP_164000068.1">
    <property type="nucleotide sequence ID" value="NZ_WXXP01000010.1"/>
</dbReference>
<organism evidence="1 2">
    <name type="scientific">Rhizobium leguminosarum</name>
    <dbReference type="NCBI Taxonomy" id="384"/>
    <lineage>
        <taxon>Bacteria</taxon>
        <taxon>Pseudomonadati</taxon>
        <taxon>Pseudomonadota</taxon>
        <taxon>Alphaproteobacteria</taxon>
        <taxon>Hyphomicrobiales</taxon>
        <taxon>Rhizobiaceae</taxon>
        <taxon>Rhizobium/Agrobacterium group</taxon>
        <taxon>Rhizobium</taxon>
    </lineage>
</organism>
<evidence type="ECO:0000313" key="1">
    <source>
        <dbReference type="EMBL" id="NEK52242.1"/>
    </source>
</evidence>
<reference evidence="1 2" key="1">
    <citation type="submission" date="2020-01" db="EMBL/GenBank/DDBJ databases">
        <title>Rhizobium genotypes associated with high levels of biological nitrogen fixation by grain legumes in a temperate-maritime cropping system.</title>
        <authorList>
            <person name="Maluk M."/>
            <person name="Francesc Ferrando Molina F."/>
            <person name="Lopez Del Egido L."/>
            <person name="Lafos M."/>
            <person name="Langarica-Fuentes A."/>
            <person name="Gebre Yohannes G."/>
            <person name="Young M.W."/>
            <person name="Martin P."/>
            <person name="Gantlett R."/>
            <person name="Kenicer G."/>
            <person name="Hawes C."/>
            <person name="Begg G.S."/>
            <person name="Quilliam R.S."/>
            <person name="Squire G.R."/>
            <person name="Poole P.S."/>
            <person name="Young P.W."/>
            <person name="Iannetta P.M."/>
            <person name="James E.K."/>
        </authorList>
    </citation>
    <scope>NUCLEOTIDE SEQUENCE [LARGE SCALE GENOMIC DNA]</scope>
    <source>
        <strain evidence="1 2">JHI944</strain>
    </source>
</reference>